<name>A0ABR2MB78_9ASPA</name>
<dbReference type="PANTHER" id="PTHR45863:SF7">
    <property type="entry name" value="SERINE_THREONINE-PROTEIN KINASE BSK5"/>
    <property type="match status" value="1"/>
</dbReference>
<sequence>MRIRVSLYLAQVREYCSSRVCALYHDLNAYRVLFDQNGNPRLSTFGLMKNSRDGKSYSTNLEDTDDEDEFGNGSMGSRRKKAKKPSVWSFINLWA</sequence>
<keyword evidence="2" id="KW-0418">Kinase</keyword>
<organism evidence="2 3">
    <name type="scientific">Platanthera guangdongensis</name>
    <dbReference type="NCBI Taxonomy" id="2320717"/>
    <lineage>
        <taxon>Eukaryota</taxon>
        <taxon>Viridiplantae</taxon>
        <taxon>Streptophyta</taxon>
        <taxon>Embryophyta</taxon>
        <taxon>Tracheophyta</taxon>
        <taxon>Spermatophyta</taxon>
        <taxon>Magnoliopsida</taxon>
        <taxon>Liliopsida</taxon>
        <taxon>Asparagales</taxon>
        <taxon>Orchidaceae</taxon>
        <taxon>Orchidoideae</taxon>
        <taxon>Orchideae</taxon>
        <taxon>Orchidinae</taxon>
        <taxon>Platanthera</taxon>
    </lineage>
</organism>
<dbReference type="PANTHER" id="PTHR45863">
    <property type="entry name" value="SERINE/THREONINE-PROTEIN KINASE BSK5"/>
    <property type="match status" value="1"/>
</dbReference>
<evidence type="ECO:0000313" key="3">
    <source>
        <dbReference type="Proteomes" id="UP001412067"/>
    </source>
</evidence>
<dbReference type="GO" id="GO:0016301">
    <property type="term" value="F:kinase activity"/>
    <property type="evidence" value="ECO:0007669"/>
    <property type="project" value="UniProtKB-KW"/>
</dbReference>
<protein>
    <submittedName>
        <fullName evidence="2">Serine/threonine-protein kinase</fullName>
    </submittedName>
</protein>
<feature type="region of interest" description="Disordered" evidence="1">
    <location>
        <begin position="53"/>
        <end position="78"/>
    </location>
</feature>
<keyword evidence="2" id="KW-0808">Transferase</keyword>
<evidence type="ECO:0000256" key="1">
    <source>
        <dbReference type="SAM" id="MobiDB-lite"/>
    </source>
</evidence>
<evidence type="ECO:0000313" key="2">
    <source>
        <dbReference type="EMBL" id="KAK8961467.1"/>
    </source>
</evidence>
<comment type="caution">
    <text evidence="2">The sequence shown here is derived from an EMBL/GenBank/DDBJ whole genome shotgun (WGS) entry which is preliminary data.</text>
</comment>
<keyword evidence="3" id="KW-1185">Reference proteome</keyword>
<dbReference type="Proteomes" id="UP001412067">
    <property type="component" value="Unassembled WGS sequence"/>
</dbReference>
<proteinExistence type="predicted"/>
<accession>A0ABR2MB78</accession>
<dbReference type="EMBL" id="JBBWWR010000009">
    <property type="protein sequence ID" value="KAK8961467.1"/>
    <property type="molecule type" value="Genomic_DNA"/>
</dbReference>
<gene>
    <name evidence="2" type="ORF">KSP40_PGU009000</name>
</gene>
<reference evidence="2 3" key="1">
    <citation type="journal article" date="2022" name="Nat. Plants">
        <title>Genomes of leafy and leafless Platanthera orchids illuminate the evolution of mycoheterotrophy.</title>
        <authorList>
            <person name="Li M.H."/>
            <person name="Liu K.W."/>
            <person name="Li Z."/>
            <person name="Lu H.C."/>
            <person name="Ye Q.L."/>
            <person name="Zhang D."/>
            <person name="Wang J.Y."/>
            <person name="Li Y.F."/>
            <person name="Zhong Z.M."/>
            <person name="Liu X."/>
            <person name="Yu X."/>
            <person name="Liu D.K."/>
            <person name="Tu X.D."/>
            <person name="Liu B."/>
            <person name="Hao Y."/>
            <person name="Liao X.Y."/>
            <person name="Jiang Y.T."/>
            <person name="Sun W.H."/>
            <person name="Chen J."/>
            <person name="Chen Y.Q."/>
            <person name="Ai Y."/>
            <person name="Zhai J.W."/>
            <person name="Wu S.S."/>
            <person name="Zhou Z."/>
            <person name="Hsiao Y.Y."/>
            <person name="Wu W.L."/>
            <person name="Chen Y.Y."/>
            <person name="Lin Y.F."/>
            <person name="Hsu J.L."/>
            <person name="Li C.Y."/>
            <person name="Wang Z.W."/>
            <person name="Zhao X."/>
            <person name="Zhong W.Y."/>
            <person name="Ma X.K."/>
            <person name="Ma L."/>
            <person name="Huang J."/>
            <person name="Chen G.Z."/>
            <person name="Huang M.Z."/>
            <person name="Huang L."/>
            <person name="Peng D.H."/>
            <person name="Luo Y.B."/>
            <person name="Zou S.Q."/>
            <person name="Chen S.P."/>
            <person name="Lan S."/>
            <person name="Tsai W.C."/>
            <person name="Van de Peer Y."/>
            <person name="Liu Z.J."/>
        </authorList>
    </citation>
    <scope>NUCLEOTIDE SEQUENCE [LARGE SCALE GENOMIC DNA]</scope>
    <source>
        <strain evidence="2">Lor288</strain>
    </source>
</reference>
<dbReference type="Gene3D" id="1.10.510.10">
    <property type="entry name" value="Transferase(Phosphotransferase) domain 1"/>
    <property type="match status" value="1"/>
</dbReference>
<dbReference type="InterPro" id="IPR045845">
    <property type="entry name" value="BSK"/>
</dbReference>